<reference evidence="1" key="2">
    <citation type="submission" date="2017-11" db="EMBL/GenBank/DDBJ databases">
        <title>Coralsnake Venomics: Analyses of Venom Gland Transcriptomes and Proteomes of Six Brazilian Taxa.</title>
        <authorList>
            <person name="Aird S.D."/>
            <person name="Jorge da Silva N."/>
            <person name="Qiu L."/>
            <person name="Villar-Briones A."/>
            <person name="Aparecida-Saddi V."/>
            <person name="Campos-Telles M.P."/>
            <person name="Grau M."/>
            <person name="Mikheyev A.S."/>
        </authorList>
    </citation>
    <scope>NUCLEOTIDE SEQUENCE</scope>
    <source>
        <tissue evidence="1">Venom_gland</tissue>
    </source>
</reference>
<dbReference type="EMBL" id="IACK01071763">
    <property type="protein sequence ID" value="LAA78835.1"/>
    <property type="molecule type" value="Transcribed_RNA"/>
</dbReference>
<reference evidence="1" key="1">
    <citation type="submission" date="2017-07" db="EMBL/GenBank/DDBJ databases">
        <authorList>
            <person name="Mikheyev A."/>
            <person name="Grau M."/>
        </authorList>
    </citation>
    <scope>NUCLEOTIDE SEQUENCE</scope>
    <source>
        <tissue evidence="1">Venom_gland</tissue>
    </source>
</reference>
<name>A0A2D4I3N9_MICLE</name>
<sequence>MNELEKYNRQKTKLLSKNLTKLQQTELEKRTGLETVKKIKYLGIWINAQVKSLKENYYDKLVQQTKKDLELWAKLQLSFLGRIAAIKMSILPKFHTYSKRFQ</sequence>
<evidence type="ECO:0000313" key="1">
    <source>
        <dbReference type="EMBL" id="LAA78835.1"/>
    </source>
</evidence>
<dbReference type="PANTHER" id="PTHR31635:SF196">
    <property type="entry name" value="REVERSE TRANSCRIPTASE DOMAIN-CONTAINING PROTEIN-RELATED"/>
    <property type="match status" value="1"/>
</dbReference>
<dbReference type="AlphaFoldDB" id="A0A2D4I3N9"/>
<accession>A0A2D4I3N9</accession>
<organism evidence="1">
    <name type="scientific">Micrurus lemniscatus lemniscatus</name>
    <dbReference type="NCBI Taxonomy" id="129467"/>
    <lineage>
        <taxon>Eukaryota</taxon>
        <taxon>Metazoa</taxon>
        <taxon>Chordata</taxon>
        <taxon>Craniata</taxon>
        <taxon>Vertebrata</taxon>
        <taxon>Euteleostomi</taxon>
        <taxon>Lepidosauria</taxon>
        <taxon>Squamata</taxon>
        <taxon>Bifurcata</taxon>
        <taxon>Unidentata</taxon>
        <taxon>Episquamata</taxon>
        <taxon>Toxicofera</taxon>
        <taxon>Serpentes</taxon>
        <taxon>Colubroidea</taxon>
        <taxon>Elapidae</taxon>
        <taxon>Elapinae</taxon>
        <taxon>Micrurus</taxon>
    </lineage>
</organism>
<proteinExistence type="predicted"/>
<protein>
    <submittedName>
        <fullName evidence="1">Uncharacterized protein</fullName>
    </submittedName>
</protein>
<dbReference type="PANTHER" id="PTHR31635">
    <property type="entry name" value="REVERSE TRANSCRIPTASE DOMAIN-CONTAINING PROTEIN-RELATED"/>
    <property type="match status" value="1"/>
</dbReference>